<gene>
    <name evidence="1" type="ORF">BT62DRAFT_621145</name>
</gene>
<protein>
    <submittedName>
        <fullName evidence="1">Uncharacterized protein</fullName>
    </submittedName>
</protein>
<dbReference type="RefSeq" id="XP_043043544.1">
    <property type="nucleotide sequence ID" value="XM_043181635.1"/>
</dbReference>
<organism evidence="1 2">
    <name type="scientific">Guyanagaster necrorhizus</name>
    <dbReference type="NCBI Taxonomy" id="856835"/>
    <lineage>
        <taxon>Eukaryota</taxon>
        <taxon>Fungi</taxon>
        <taxon>Dikarya</taxon>
        <taxon>Basidiomycota</taxon>
        <taxon>Agaricomycotina</taxon>
        <taxon>Agaricomycetes</taxon>
        <taxon>Agaricomycetidae</taxon>
        <taxon>Agaricales</taxon>
        <taxon>Marasmiineae</taxon>
        <taxon>Physalacriaceae</taxon>
        <taxon>Guyanagaster</taxon>
    </lineage>
</organism>
<reference evidence="1" key="1">
    <citation type="submission" date="2020-11" db="EMBL/GenBank/DDBJ databases">
        <title>Adaptations for nitrogen fixation in a non-lichenized fungal sporocarp promotes dispersal by wood-feeding termites.</title>
        <authorList>
            <consortium name="DOE Joint Genome Institute"/>
            <person name="Koch R.A."/>
            <person name="Yoon G."/>
            <person name="Arayal U."/>
            <person name="Lail K."/>
            <person name="Amirebrahimi M."/>
            <person name="Labutti K."/>
            <person name="Lipzen A."/>
            <person name="Riley R."/>
            <person name="Barry K."/>
            <person name="Henrissat B."/>
            <person name="Grigoriev I.V."/>
            <person name="Herr J.R."/>
            <person name="Aime M.C."/>
        </authorList>
    </citation>
    <scope>NUCLEOTIDE SEQUENCE</scope>
    <source>
        <strain evidence="1">MCA 3950</strain>
    </source>
</reference>
<keyword evidence="2" id="KW-1185">Reference proteome</keyword>
<dbReference type="GeneID" id="66103931"/>
<dbReference type="AlphaFoldDB" id="A0A9P7W144"/>
<evidence type="ECO:0000313" key="1">
    <source>
        <dbReference type="EMBL" id="KAG7450044.1"/>
    </source>
</evidence>
<proteinExistence type="predicted"/>
<sequence length="85" mass="9431">MLLLFGTVFSKVLTLPSYPLSFVCCSTIKSFLLIPWRCLMAGARVLITNPPPSPRPVRRNCSWGSSNDSLITDNQVINLSEPTFT</sequence>
<comment type="caution">
    <text evidence="1">The sequence shown here is derived from an EMBL/GenBank/DDBJ whole genome shotgun (WGS) entry which is preliminary data.</text>
</comment>
<dbReference type="EMBL" id="MU250527">
    <property type="protein sequence ID" value="KAG7450044.1"/>
    <property type="molecule type" value="Genomic_DNA"/>
</dbReference>
<evidence type="ECO:0000313" key="2">
    <source>
        <dbReference type="Proteomes" id="UP000812287"/>
    </source>
</evidence>
<dbReference type="Proteomes" id="UP000812287">
    <property type="component" value="Unassembled WGS sequence"/>
</dbReference>
<name>A0A9P7W144_9AGAR</name>
<accession>A0A9P7W144</accession>